<evidence type="ECO:0000313" key="7">
    <source>
        <dbReference type="EMBL" id="TLD41227.1"/>
    </source>
</evidence>
<keyword evidence="4 6" id="KW-1133">Transmembrane helix</keyword>
<dbReference type="InterPro" id="IPR050833">
    <property type="entry name" value="Poly_Biosynth_Transport"/>
</dbReference>
<comment type="subcellular location">
    <subcellularLocation>
        <location evidence="1">Cell membrane</location>
        <topology evidence="1">Multi-pass membrane protein</topology>
    </subcellularLocation>
</comment>
<feature type="transmembrane region" description="Helical" evidence="6">
    <location>
        <begin position="115"/>
        <end position="139"/>
    </location>
</feature>
<evidence type="ECO:0000256" key="3">
    <source>
        <dbReference type="ARBA" id="ARBA00022692"/>
    </source>
</evidence>
<reference evidence="7 8" key="1">
    <citation type="submission" date="2019-04" db="EMBL/GenBank/DDBJ databases">
        <title>Genome of a novel bacterium Candidatus Jettenia ecosi reconstructed from metagenome of an anammox bioreactor.</title>
        <authorList>
            <person name="Mardanov A.V."/>
            <person name="Beletsky A.V."/>
            <person name="Ravin N.V."/>
            <person name="Botchkova E.A."/>
            <person name="Litti Y.V."/>
            <person name="Nozhevnikova A.N."/>
        </authorList>
    </citation>
    <scope>NUCLEOTIDE SEQUENCE [LARGE SCALE GENOMIC DNA]</scope>
    <source>
        <strain evidence="7">J2</strain>
    </source>
</reference>
<dbReference type="GO" id="GO:0005886">
    <property type="term" value="C:plasma membrane"/>
    <property type="evidence" value="ECO:0007669"/>
    <property type="project" value="UniProtKB-SubCell"/>
</dbReference>
<keyword evidence="3 6" id="KW-0812">Transmembrane</keyword>
<protein>
    <submittedName>
        <fullName evidence="7">Membrane protein</fullName>
    </submittedName>
</protein>
<gene>
    <name evidence="7" type="ORF">JETT_2515</name>
</gene>
<evidence type="ECO:0000256" key="6">
    <source>
        <dbReference type="SAM" id="Phobius"/>
    </source>
</evidence>
<feature type="transmembrane region" description="Helical" evidence="6">
    <location>
        <begin position="389"/>
        <end position="410"/>
    </location>
</feature>
<feature type="transmembrane region" description="Helical" evidence="6">
    <location>
        <begin position="319"/>
        <end position="342"/>
    </location>
</feature>
<name>A0A533Q965_9BACT</name>
<dbReference type="InterPro" id="IPR002797">
    <property type="entry name" value="Polysacc_synth"/>
</dbReference>
<evidence type="ECO:0000256" key="4">
    <source>
        <dbReference type="ARBA" id="ARBA00022989"/>
    </source>
</evidence>
<evidence type="ECO:0000256" key="2">
    <source>
        <dbReference type="ARBA" id="ARBA00022475"/>
    </source>
</evidence>
<proteinExistence type="predicted"/>
<evidence type="ECO:0000256" key="1">
    <source>
        <dbReference type="ARBA" id="ARBA00004651"/>
    </source>
</evidence>
<feature type="transmembrane region" description="Helical" evidence="6">
    <location>
        <begin position="75"/>
        <end position="94"/>
    </location>
</feature>
<accession>A0A533Q965</accession>
<feature type="transmembrane region" description="Helical" evidence="6">
    <location>
        <begin position="244"/>
        <end position="266"/>
    </location>
</feature>
<dbReference type="AlphaFoldDB" id="A0A533Q965"/>
<comment type="caution">
    <text evidence="7">The sequence shown here is derived from an EMBL/GenBank/DDBJ whole genome shotgun (WGS) entry which is preliminary data.</text>
</comment>
<feature type="transmembrane region" description="Helical" evidence="6">
    <location>
        <begin position="416"/>
        <end position="439"/>
    </location>
</feature>
<evidence type="ECO:0000256" key="5">
    <source>
        <dbReference type="ARBA" id="ARBA00023136"/>
    </source>
</evidence>
<keyword evidence="2" id="KW-1003">Cell membrane</keyword>
<keyword evidence="5 6" id="KW-0472">Membrane</keyword>
<dbReference type="EMBL" id="SULG01000057">
    <property type="protein sequence ID" value="TLD41227.1"/>
    <property type="molecule type" value="Genomic_DNA"/>
</dbReference>
<dbReference type="Proteomes" id="UP000319783">
    <property type="component" value="Unassembled WGS sequence"/>
</dbReference>
<feature type="transmembrane region" description="Helical" evidence="6">
    <location>
        <begin position="187"/>
        <end position="207"/>
    </location>
</feature>
<sequence length="443" mass="50076">MVTSFLSESKRFAAVLKREERLKNLIVSIKNKLQDNKGEIIYLGAQYSTPVVGFLVNILVMRYVDPETFGLYQSILLWGSYLSFLQMGVFNGLNRNLSYYKGAGRIHELQTAASTGFVFSILVSFIALLIVACISFSPINDHSQVAIWAFLLLCLTAFTQPMIIFFDTLYRTGQDFKKLGKFIAIDNSIYSANSLLIVFFGYIGFVIQAAIKVIVALSLRACGKISFVNFKFSFQSFTDQISTGFPILLNSYLYTTFLIFDQFYIVRTFDRVELGYYNLTRLVLLVIPIIPDSLTTVFYPKASAAYGKSGNQRNVLKPFFFKALEVNAIVLIPIILIVYFTIEPLVTNFLPKYVNGIEYAKISVIGGLGYIFVGPSVILGVLKKNSFNLIFLALLSFLTYGLYFLGMLTFSDIESLIWFKNILFVSYGFLMLVFVYSLITIKD</sequence>
<evidence type="ECO:0000313" key="8">
    <source>
        <dbReference type="Proteomes" id="UP000319783"/>
    </source>
</evidence>
<feature type="transmembrane region" description="Helical" evidence="6">
    <location>
        <begin position="40"/>
        <end position="63"/>
    </location>
</feature>
<feature type="transmembrane region" description="Helical" evidence="6">
    <location>
        <begin position="362"/>
        <end position="382"/>
    </location>
</feature>
<dbReference type="Pfam" id="PF01943">
    <property type="entry name" value="Polysacc_synt"/>
    <property type="match status" value="1"/>
</dbReference>
<feature type="transmembrane region" description="Helical" evidence="6">
    <location>
        <begin position="145"/>
        <end position="166"/>
    </location>
</feature>
<organism evidence="7 8">
    <name type="scientific">Candidatus Jettenia ecosi</name>
    <dbReference type="NCBI Taxonomy" id="2494326"/>
    <lineage>
        <taxon>Bacteria</taxon>
        <taxon>Pseudomonadati</taxon>
        <taxon>Planctomycetota</taxon>
        <taxon>Candidatus Brocadiia</taxon>
        <taxon>Candidatus Brocadiales</taxon>
        <taxon>Candidatus Brocadiaceae</taxon>
        <taxon>Candidatus Jettenia</taxon>
    </lineage>
</organism>
<dbReference type="PANTHER" id="PTHR30250:SF11">
    <property type="entry name" value="O-ANTIGEN TRANSPORTER-RELATED"/>
    <property type="match status" value="1"/>
</dbReference>
<dbReference type="PANTHER" id="PTHR30250">
    <property type="entry name" value="PST FAMILY PREDICTED COLANIC ACID TRANSPORTER"/>
    <property type="match status" value="1"/>
</dbReference>